<gene>
    <name evidence="1" type="ORF">P167DRAFT_535226</name>
</gene>
<dbReference type="InParanoid" id="A0A3N4L575"/>
<dbReference type="EMBL" id="ML119124">
    <property type="protein sequence ID" value="RPB13185.1"/>
    <property type="molecule type" value="Genomic_DNA"/>
</dbReference>
<keyword evidence="2" id="KW-1185">Reference proteome</keyword>
<accession>A0A3N4L575</accession>
<proteinExistence type="predicted"/>
<evidence type="ECO:0000313" key="1">
    <source>
        <dbReference type="EMBL" id="RPB13185.1"/>
    </source>
</evidence>
<reference evidence="1 2" key="1">
    <citation type="journal article" date="2018" name="Nat. Ecol. Evol.">
        <title>Pezizomycetes genomes reveal the molecular basis of ectomycorrhizal truffle lifestyle.</title>
        <authorList>
            <person name="Murat C."/>
            <person name="Payen T."/>
            <person name="Noel B."/>
            <person name="Kuo A."/>
            <person name="Morin E."/>
            <person name="Chen J."/>
            <person name="Kohler A."/>
            <person name="Krizsan K."/>
            <person name="Balestrini R."/>
            <person name="Da Silva C."/>
            <person name="Montanini B."/>
            <person name="Hainaut M."/>
            <person name="Levati E."/>
            <person name="Barry K.W."/>
            <person name="Belfiori B."/>
            <person name="Cichocki N."/>
            <person name="Clum A."/>
            <person name="Dockter R.B."/>
            <person name="Fauchery L."/>
            <person name="Guy J."/>
            <person name="Iotti M."/>
            <person name="Le Tacon F."/>
            <person name="Lindquist E.A."/>
            <person name="Lipzen A."/>
            <person name="Malagnac F."/>
            <person name="Mello A."/>
            <person name="Molinier V."/>
            <person name="Miyauchi S."/>
            <person name="Poulain J."/>
            <person name="Riccioni C."/>
            <person name="Rubini A."/>
            <person name="Sitrit Y."/>
            <person name="Splivallo R."/>
            <person name="Traeger S."/>
            <person name="Wang M."/>
            <person name="Zifcakova L."/>
            <person name="Wipf D."/>
            <person name="Zambonelli A."/>
            <person name="Paolocci F."/>
            <person name="Nowrousian M."/>
            <person name="Ottonello S."/>
            <person name="Baldrian P."/>
            <person name="Spatafora J.W."/>
            <person name="Henrissat B."/>
            <person name="Nagy L.G."/>
            <person name="Aury J.M."/>
            <person name="Wincker P."/>
            <person name="Grigoriev I.V."/>
            <person name="Bonfante P."/>
            <person name="Martin F.M."/>
        </authorList>
    </citation>
    <scope>NUCLEOTIDE SEQUENCE [LARGE SCALE GENOMIC DNA]</scope>
    <source>
        <strain evidence="1 2">CCBAS932</strain>
    </source>
</reference>
<protein>
    <submittedName>
        <fullName evidence="1">Uncharacterized protein</fullName>
    </submittedName>
</protein>
<dbReference type="AlphaFoldDB" id="A0A3N4L575"/>
<sequence length="52" mass="5682">MLVLLRCLLVLIPTLYMLSGLAMIVNQTCCLARLTPIPPLGVTVWGQTCKLP</sequence>
<dbReference type="Proteomes" id="UP000277580">
    <property type="component" value="Unassembled WGS sequence"/>
</dbReference>
<evidence type="ECO:0000313" key="2">
    <source>
        <dbReference type="Proteomes" id="UP000277580"/>
    </source>
</evidence>
<organism evidence="1 2">
    <name type="scientific">Morchella conica CCBAS932</name>
    <dbReference type="NCBI Taxonomy" id="1392247"/>
    <lineage>
        <taxon>Eukaryota</taxon>
        <taxon>Fungi</taxon>
        <taxon>Dikarya</taxon>
        <taxon>Ascomycota</taxon>
        <taxon>Pezizomycotina</taxon>
        <taxon>Pezizomycetes</taxon>
        <taxon>Pezizales</taxon>
        <taxon>Morchellaceae</taxon>
        <taxon>Morchella</taxon>
    </lineage>
</organism>
<name>A0A3N4L575_9PEZI</name>